<protein>
    <submittedName>
        <fullName evidence="1">Uncharacterized protein</fullName>
    </submittedName>
</protein>
<dbReference type="KEGG" id="cuh:BJN34_12850"/>
<dbReference type="OrthoDB" id="9011013at2"/>
<proteinExistence type="predicted"/>
<name>A0A1U9UQD2_CUPNE</name>
<evidence type="ECO:0000313" key="1">
    <source>
        <dbReference type="EMBL" id="AQV94769.1"/>
    </source>
</evidence>
<dbReference type="Proteomes" id="UP000189627">
    <property type="component" value="Chromosome 1"/>
</dbReference>
<dbReference type="AlphaFoldDB" id="A0A1U9UQD2"/>
<evidence type="ECO:0000313" key="2">
    <source>
        <dbReference type="Proteomes" id="UP000189627"/>
    </source>
</evidence>
<reference evidence="2" key="1">
    <citation type="submission" date="2017-02" db="EMBL/GenBank/DDBJ databases">
        <title>Complete genome sequence of Cupriavidus necator strain NH9, a 3-chlorobenzoate degrader.</title>
        <authorList>
            <person name="Moriuchi R."/>
            <person name="Dohra H."/>
            <person name="Ogawa N."/>
        </authorList>
    </citation>
    <scope>NUCLEOTIDE SEQUENCE [LARGE SCALE GENOMIC DNA]</scope>
    <source>
        <strain evidence="2">NH9</strain>
    </source>
</reference>
<accession>A0A1U9UQD2</accession>
<dbReference type="RefSeq" id="WP_123957892.1">
    <property type="nucleotide sequence ID" value="NZ_CP017757.2"/>
</dbReference>
<gene>
    <name evidence="1" type="ORF">BJN34_12850</name>
</gene>
<sequence>MKTRCKVGDLAFIVRDAFPENVGRVVRVIAPPLWLDDGPAWHCKVEGAPLRVQELDRPWEFSFDTKGDCYDADLRPISGVPVHDEQLDEVTA</sequence>
<organism evidence="1 2">
    <name type="scientific">Cupriavidus necator</name>
    <name type="common">Alcaligenes eutrophus</name>
    <name type="synonym">Ralstonia eutropha</name>
    <dbReference type="NCBI Taxonomy" id="106590"/>
    <lineage>
        <taxon>Bacteria</taxon>
        <taxon>Pseudomonadati</taxon>
        <taxon>Pseudomonadota</taxon>
        <taxon>Betaproteobacteria</taxon>
        <taxon>Burkholderiales</taxon>
        <taxon>Burkholderiaceae</taxon>
        <taxon>Cupriavidus</taxon>
    </lineage>
</organism>
<dbReference type="EMBL" id="CP017757">
    <property type="protein sequence ID" value="AQV94769.1"/>
    <property type="molecule type" value="Genomic_DNA"/>
</dbReference>